<feature type="domain" description="CCHC-type" evidence="4">
    <location>
        <begin position="238"/>
        <end position="253"/>
    </location>
</feature>
<comment type="caution">
    <text evidence="5">The sequence shown here is derived from an EMBL/GenBank/DDBJ whole genome shotgun (WGS) entry which is preliminary data.</text>
</comment>
<feature type="compositionally biased region" description="Low complexity" evidence="3">
    <location>
        <begin position="304"/>
        <end position="318"/>
    </location>
</feature>
<evidence type="ECO:0000256" key="1">
    <source>
        <dbReference type="PROSITE-ProRule" id="PRU00047"/>
    </source>
</evidence>
<name>A0A9P8G9N9_AURME</name>
<evidence type="ECO:0000256" key="2">
    <source>
        <dbReference type="SAM" id="Coils"/>
    </source>
</evidence>
<feature type="region of interest" description="Disordered" evidence="3">
    <location>
        <begin position="290"/>
        <end position="416"/>
    </location>
</feature>
<evidence type="ECO:0000313" key="5">
    <source>
        <dbReference type="EMBL" id="KAH0210586.1"/>
    </source>
</evidence>
<dbReference type="Proteomes" id="UP000767238">
    <property type="component" value="Unassembled WGS sequence"/>
</dbReference>
<dbReference type="GO" id="GO:0003676">
    <property type="term" value="F:nucleic acid binding"/>
    <property type="evidence" value="ECO:0007669"/>
    <property type="project" value="InterPro"/>
</dbReference>
<evidence type="ECO:0000259" key="4">
    <source>
        <dbReference type="PROSITE" id="PS50158"/>
    </source>
</evidence>
<keyword evidence="1" id="KW-0862">Zinc</keyword>
<organism evidence="5 6">
    <name type="scientific">Aureobasidium melanogenum</name>
    <name type="common">Aureobasidium pullulans var. melanogenum</name>
    <dbReference type="NCBI Taxonomy" id="46634"/>
    <lineage>
        <taxon>Eukaryota</taxon>
        <taxon>Fungi</taxon>
        <taxon>Dikarya</taxon>
        <taxon>Ascomycota</taxon>
        <taxon>Pezizomycotina</taxon>
        <taxon>Dothideomycetes</taxon>
        <taxon>Dothideomycetidae</taxon>
        <taxon>Dothideales</taxon>
        <taxon>Saccotheciaceae</taxon>
        <taxon>Aureobasidium</taxon>
    </lineage>
</organism>
<reference evidence="5" key="2">
    <citation type="submission" date="2021-08" db="EMBL/GenBank/DDBJ databases">
        <authorList>
            <person name="Gostincar C."/>
            <person name="Sun X."/>
            <person name="Song Z."/>
            <person name="Gunde-Cimerman N."/>
        </authorList>
    </citation>
    <scope>NUCLEOTIDE SEQUENCE</scope>
    <source>
        <strain evidence="5">EXF-8016</strain>
    </source>
</reference>
<dbReference type="GO" id="GO:0008270">
    <property type="term" value="F:zinc ion binding"/>
    <property type="evidence" value="ECO:0007669"/>
    <property type="project" value="UniProtKB-KW"/>
</dbReference>
<feature type="compositionally biased region" description="Polar residues" evidence="3">
    <location>
        <begin position="353"/>
        <end position="362"/>
    </location>
</feature>
<evidence type="ECO:0000256" key="3">
    <source>
        <dbReference type="SAM" id="MobiDB-lite"/>
    </source>
</evidence>
<keyword evidence="2" id="KW-0175">Coiled coil</keyword>
<reference evidence="5" key="1">
    <citation type="journal article" date="2021" name="J Fungi (Basel)">
        <title>Virulence traits and population genomics of the black yeast Aureobasidium melanogenum.</title>
        <authorList>
            <person name="Cernosa A."/>
            <person name="Sun X."/>
            <person name="Gostincar C."/>
            <person name="Fang C."/>
            <person name="Gunde-Cimerman N."/>
            <person name="Song Z."/>
        </authorList>
    </citation>
    <scope>NUCLEOTIDE SEQUENCE</scope>
    <source>
        <strain evidence="5">EXF-8016</strain>
    </source>
</reference>
<evidence type="ECO:0000313" key="6">
    <source>
        <dbReference type="Proteomes" id="UP000767238"/>
    </source>
</evidence>
<dbReference type="PROSITE" id="PS50158">
    <property type="entry name" value="ZF_CCHC"/>
    <property type="match status" value="1"/>
</dbReference>
<protein>
    <recommendedName>
        <fullName evidence="4">CCHC-type domain-containing protein</fullName>
    </recommendedName>
</protein>
<accession>A0A9P8G9N9</accession>
<dbReference type="AlphaFoldDB" id="A0A9P8G9N9"/>
<gene>
    <name evidence="5" type="ORF">KCV03_g9979</name>
</gene>
<sequence>MADEIRSLKEEVQQLRELVQKLATMIQEQREEGKVRATQSEKQIDSQTRKIELLHGVVEKALEDERDLIQVKESLQQSIDRHEAVRGTKIQCIRPLGTRGINVVFETTDQAERAKAHPEWIPTALTGARLKSDEWYPVKCDGVAKQIVLDETAKDGKTLRQEVLERFKKDNSTDEIDCTAMKASWLSRNYPDKTMGSLVIYLKAKKAADYLLSLGNAIFGPVGATCSHFERLENDGPCFNCNKYGHKQMNCRRAECCGNCSGKHNTRLCDHTRPKRCPACAGEHTIFDRRCPQHPRHYPQGNLDETQGQKQDQQQGRQQEQEQTEEEHTTVAKETQTRTQTRTQAQSPTPTQNLQADGTQGHPTKRGAQRTTFTPIMYTPKSNGGEARQREERQEQGKEREQPDRATGAGEDTLML</sequence>
<keyword evidence="1" id="KW-0863">Zinc-finger</keyword>
<feature type="coiled-coil region" evidence="2">
    <location>
        <begin position="5"/>
        <end position="32"/>
    </location>
</feature>
<dbReference type="InterPro" id="IPR001878">
    <property type="entry name" value="Znf_CCHC"/>
</dbReference>
<feature type="compositionally biased region" description="Basic and acidic residues" evidence="3">
    <location>
        <begin position="387"/>
        <end position="404"/>
    </location>
</feature>
<feature type="compositionally biased region" description="Low complexity" evidence="3">
    <location>
        <begin position="337"/>
        <end position="352"/>
    </location>
</feature>
<feature type="non-terminal residue" evidence="5">
    <location>
        <position position="416"/>
    </location>
</feature>
<dbReference type="EMBL" id="JAHFYH010000161">
    <property type="protein sequence ID" value="KAH0210586.1"/>
    <property type="molecule type" value="Genomic_DNA"/>
</dbReference>
<proteinExistence type="predicted"/>
<keyword evidence="1" id="KW-0479">Metal-binding</keyword>